<sequence length="292" mass="30449">MSLTAWQTFVVVGRLGSLSAAAAALGYTQSAVSRQIATLEALAGVPLIERLPRGVALTAAGEAFGMHALTVVNAADRAVHAARSATTGSQRPLIIGATPSLAASVVPAAVRRLLDEGGPRPWSLVPALTRELSARVVSGEIDLAVITDAPPGLPDQPELLLEPLGSDEMMVVVSTSHRLARRKRVRITDLADDVWVEDNDGSAALLRNHAARAGVSLTIDFAAADLLGKTAMAATNHAVALIPGSLVPALRPDVTALRLQHAPTRGIYALLSAHDPHPATADLIRLLRKHSS</sequence>
<dbReference type="PRINTS" id="PR00039">
    <property type="entry name" value="HTHLYSR"/>
</dbReference>
<gene>
    <name evidence="7" type="ORF">ABN611_29975</name>
</gene>
<dbReference type="SUPFAM" id="SSF46785">
    <property type="entry name" value="Winged helix' DNA-binding domain"/>
    <property type="match status" value="1"/>
</dbReference>
<dbReference type="SUPFAM" id="SSF53850">
    <property type="entry name" value="Periplasmic binding protein-like II"/>
    <property type="match status" value="1"/>
</dbReference>
<dbReference type="InterPro" id="IPR000847">
    <property type="entry name" value="LysR_HTH_N"/>
</dbReference>
<dbReference type="EMBL" id="CP158165">
    <property type="protein sequence ID" value="XBV22781.1"/>
    <property type="molecule type" value="Genomic_DNA"/>
</dbReference>
<dbReference type="GO" id="GO:0032993">
    <property type="term" value="C:protein-DNA complex"/>
    <property type="evidence" value="ECO:0007669"/>
    <property type="project" value="TreeGrafter"/>
</dbReference>
<organism evidence="7">
    <name type="scientific">Kribbella sp. HUAS MG21</name>
    <dbReference type="NCBI Taxonomy" id="3160966"/>
    <lineage>
        <taxon>Bacteria</taxon>
        <taxon>Bacillati</taxon>
        <taxon>Actinomycetota</taxon>
        <taxon>Actinomycetes</taxon>
        <taxon>Propionibacteriales</taxon>
        <taxon>Kribbellaceae</taxon>
        <taxon>Kribbella</taxon>
    </lineage>
</organism>
<reference evidence="7" key="1">
    <citation type="submission" date="2024-06" db="EMBL/GenBank/DDBJ databases">
        <title>Kribbella sp. strain HUAS MG21 genome sequences.</title>
        <authorList>
            <person name="Mo P."/>
        </authorList>
    </citation>
    <scope>NUCLEOTIDE SEQUENCE</scope>
    <source>
        <strain evidence="7">HUAS MG21</strain>
    </source>
</reference>
<evidence type="ECO:0000313" key="7">
    <source>
        <dbReference type="EMBL" id="XBV22781.1"/>
    </source>
</evidence>
<dbReference type="Gene3D" id="3.40.190.10">
    <property type="entry name" value="Periplasmic binding protein-like II"/>
    <property type="match status" value="2"/>
</dbReference>
<dbReference type="PANTHER" id="PTHR30346:SF29">
    <property type="entry name" value="LYSR SUBSTRATE-BINDING"/>
    <property type="match status" value="1"/>
</dbReference>
<feature type="chain" id="PRO_5043560281" evidence="5">
    <location>
        <begin position="23"/>
        <end position="292"/>
    </location>
</feature>
<keyword evidence="5" id="KW-0732">Signal</keyword>
<dbReference type="Gene3D" id="1.10.10.10">
    <property type="entry name" value="Winged helix-like DNA-binding domain superfamily/Winged helix DNA-binding domain"/>
    <property type="match status" value="1"/>
</dbReference>
<evidence type="ECO:0000256" key="3">
    <source>
        <dbReference type="ARBA" id="ARBA00023125"/>
    </source>
</evidence>
<keyword evidence="2" id="KW-0805">Transcription regulation</keyword>
<evidence type="ECO:0000256" key="4">
    <source>
        <dbReference type="ARBA" id="ARBA00023163"/>
    </source>
</evidence>
<accession>A0AAU7T7Y9</accession>
<dbReference type="InterPro" id="IPR005119">
    <property type="entry name" value="LysR_subst-bd"/>
</dbReference>
<dbReference type="Pfam" id="PF00126">
    <property type="entry name" value="HTH_1"/>
    <property type="match status" value="1"/>
</dbReference>
<protein>
    <submittedName>
        <fullName evidence="7">LysR family transcriptional regulator</fullName>
    </submittedName>
</protein>
<name>A0AAU7T7Y9_9ACTN</name>
<feature type="signal peptide" evidence="5">
    <location>
        <begin position="1"/>
        <end position="22"/>
    </location>
</feature>
<keyword evidence="4" id="KW-0804">Transcription</keyword>
<dbReference type="AlphaFoldDB" id="A0AAU7T7Y9"/>
<dbReference type="PROSITE" id="PS50931">
    <property type="entry name" value="HTH_LYSR"/>
    <property type="match status" value="1"/>
</dbReference>
<keyword evidence="3" id="KW-0238">DNA-binding</keyword>
<dbReference type="GO" id="GO:0003677">
    <property type="term" value="F:DNA binding"/>
    <property type="evidence" value="ECO:0007669"/>
    <property type="project" value="UniProtKB-KW"/>
</dbReference>
<dbReference type="GO" id="GO:0003700">
    <property type="term" value="F:DNA-binding transcription factor activity"/>
    <property type="evidence" value="ECO:0007669"/>
    <property type="project" value="InterPro"/>
</dbReference>
<evidence type="ECO:0000256" key="2">
    <source>
        <dbReference type="ARBA" id="ARBA00023015"/>
    </source>
</evidence>
<dbReference type="InterPro" id="IPR036388">
    <property type="entry name" value="WH-like_DNA-bd_sf"/>
</dbReference>
<dbReference type="RefSeq" id="WP_350275621.1">
    <property type="nucleotide sequence ID" value="NZ_CP158165.1"/>
</dbReference>
<dbReference type="PANTHER" id="PTHR30346">
    <property type="entry name" value="TRANSCRIPTIONAL DUAL REGULATOR HCAR-RELATED"/>
    <property type="match status" value="1"/>
</dbReference>
<dbReference type="InterPro" id="IPR036390">
    <property type="entry name" value="WH_DNA-bd_sf"/>
</dbReference>
<comment type="similarity">
    <text evidence="1">Belongs to the LysR transcriptional regulatory family.</text>
</comment>
<proteinExistence type="inferred from homology"/>
<evidence type="ECO:0000259" key="6">
    <source>
        <dbReference type="PROSITE" id="PS50931"/>
    </source>
</evidence>
<evidence type="ECO:0000256" key="5">
    <source>
        <dbReference type="SAM" id="SignalP"/>
    </source>
</evidence>
<evidence type="ECO:0000256" key="1">
    <source>
        <dbReference type="ARBA" id="ARBA00009437"/>
    </source>
</evidence>
<dbReference type="Pfam" id="PF03466">
    <property type="entry name" value="LysR_substrate"/>
    <property type="match status" value="1"/>
</dbReference>
<feature type="domain" description="HTH lysR-type" evidence="6">
    <location>
        <begin position="1"/>
        <end position="58"/>
    </location>
</feature>